<feature type="domain" description="AAA" evidence="1">
    <location>
        <begin position="22"/>
        <end position="169"/>
    </location>
</feature>
<dbReference type="Pfam" id="PF13635">
    <property type="entry name" value="DUF4143"/>
    <property type="match status" value="1"/>
</dbReference>
<dbReference type="Pfam" id="PF13173">
    <property type="entry name" value="AAA_14"/>
    <property type="match status" value="1"/>
</dbReference>
<evidence type="ECO:0000313" key="4">
    <source>
        <dbReference type="Proteomes" id="UP000228952"/>
    </source>
</evidence>
<evidence type="ECO:0000259" key="2">
    <source>
        <dbReference type="Pfam" id="PF13635"/>
    </source>
</evidence>
<dbReference type="PANTHER" id="PTHR43566:SF2">
    <property type="entry name" value="DUF4143 DOMAIN-CONTAINING PROTEIN"/>
    <property type="match status" value="1"/>
</dbReference>
<protein>
    <recommendedName>
        <fullName evidence="5">AAA domain-containing protein</fullName>
    </recommendedName>
</protein>
<dbReference type="InterPro" id="IPR027417">
    <property type="entry name" value="P-loop_NTPase"/>
</dbReference>
<organism evidence="3 4">
    <name type="scientific">Candidatus Dojkabacteria bacterium CG_4_10_14_0_2_um_filter_Dojkabacteria_WS6_41_15</name>
    <dbReference type="NCBI Taxonomy" id="2014249"/>
    <lineage>
        <taxon>Bacteria</taxon>
        <taxon>Candidatus Dojkabacteria</taxon>
    </lineage>
</organism>
<evidence type="ECO:0008006" key="5">
    <source>
        <dbReference type="Google" id="ProtNLM"/>
    </source>
</evidence>
<comment type="caution">
    <text evidence="3">The sequence shown here is derived from an EMBL/GenBank/DDBJ whole genome shotgun (WGS) entry which is preliminary data.</text>
</comment>
<dbReference type="Proteomes" id="UP000228952">
    <property type="component" value="Unassembled WGS sequence"/>
</dbReference>
<dbReference type="PANTHER" id="PTHR43566">
    <property type="entry name" value="CONSERVED PROTEIN"/>
    <property type="match status" value="1"/>
</dbReference>
<name>A0A2M7W203_9BACT</name>
<proteinExistence type="predicted"/>
<reference evidence="4" key="1">
    <citation type="submission" date="2017-09" db="EMBL/GenBank/DDBJ databases">
        <title>Depth-based differentiation of microbial function through sediment-hosted aquifers and enrichment of novel symbionts in the deep terrestrial subsurface.</title>
        <authorList>
            <person name="Probst A.J."/>
            <person name="Ladd B."/>
            <person name="Jarett J.K."/>
            <person name="Geller-Mcgrath D.E."/>
            <person name="Sieber C.M.K."/>
            <person name="Emerson J.B."/>
            <person name="Anantharaman K."/>
            <person name="Thomas B.C."/>
            <person name="Malmstrom R."/>
            <person name="Stieglmeier M."/>
            <person name="Klingl A."/>
            <person name="Woyke T."/>
            <person name="Ryan C.M."/>
            <person name="Banfield J.F."/>
        </authorList>
    </citation>
    <scope>NUCLEOTIDE SEQUENCE [LARGE SCALE GENOMIC DNA]</scope>
</reference>
<evidence type="ECO:0000259" key="1">
    <source>
        <dbReference type="Pfam" id="PF13173"/>
    </source>
</evidence>
<dbReference type="InterPro" id="IPR025420">
    <property type="entry name" value="DUF4143"/>
</dbReference>
<dbReference type="SUPFAM" id="SSF52540">
    <property type="entry name" value="P-loop containing nucleoside triphosphate hydrolases"/>
    <property type="match status" value="1"/>
</dbReference>
<feature type="domain" description="DUF4143" evidence="2">
    <location>
        <begin position="279"/>
        <end position="429"/>
    </location>
</feature>
<dbReference type="Gene3D" id="3.40.50.300">
    <property type="entry name" value="P-loop containing nucleotide triphosphate hydrolases"/>
    <property type="match status" value="1"/>
</dbReference>
<accession>A0A2M7W203</accession>
<dbReference type="EMBL" id="PFQB01000060">
    <property type="protein sequence ID" value="PJA14194.1"/>
    <property type="molecule type" value="Genomic_DNA"/>
</dbReference>
<dbReference type="AlphaFoldDB" id="A0A2M7W203"/>
<dbReference type="InterPro" id="IPR041682">
    <property type="entry name" value="AAA_14"/>
</dbReference>
<gene>
    <name evidence="3" type="ORF">COX64_02395</name>
</gene>
<sequence length="501" mass="56502">MKGYLTRFVEGRLEQSVYSRLISMVIGPRQVGKTTLMLQVQNKVEQKGTGKTEAGGLVLSRNVFTYVLDDIQLRSSLKKDIRYVQKDIELSLGETLEKTQQQVYIFIDEVQKMPSLFDWIKQIFDANGEHIKFVLSGSSAISMTSVASETLAGRVEYINVYPFTYSELLQAKVGVKQHFFIDLVDIMDALSGGEASDDSADSILSQLTSKKEKTETFAALKTYFDKKLPEYHRQLSPVVREATASVVETLFYGGLPRVITSPIEERIRMIKNYIDVYMEKEIGTLARNLDLELFGLSLQSFAQQNGSTLNINQVSKDVGISRPSLYKYLDLLENTYLIKKVYPYAVGGVSEEATKSVMMYYLDSGILNNLSYVTSMQEMLRADTYARTMGTWLLSTILSGFSMLASVPQITYWQNYSGHKVDIVFERGDVTFGILFVKPKDPRRLASTIEKFAEASSKETIVLFVPTFEPVNMSMAYKVTEVVVECGKQVLMVELPLQFLG</sequence>
<evidence type="ECO:0000313" key="3">
    <source>
        <dbReference type="EMBL" id="PJA14194.1"/>
    </source>
</evidence>